<gene>
    <name evidence="1" type="ORF">NTEN_LOCUS23903</name>
</gene>
<sequence length="100" mass="11380">MDLWDGQQPYVEARALALPELQQEHNKREVFPHLSLPTGWPGHYVVLWYAVLKRSGGHAFRAFRSDVREFPHLKTTLSGCSASPANSIDVNHVVTTWKVE</sequence>
<dbReference type="EMBL" id="CADCXU010035208">
    <property type="protein sequence ID" value="CAB0020312.1"/>
    <property type="molecule type" value="Genomic_DNA"/>
</dbReference>
<dbReference type="Proteomes" id="UP000479000">
    <property type="component" value="Unassembled WGS sequence"/>
</dbReference>
<evidence type="ECO:0000313" key="1">
    <source>
        <dbReference type="EMBL" id="CAB0020312.1"/>
    </source>
</evidence>
<accession>A0A6H5HPD6</accession>
<reference evidence="1 2" key="1">
    <citation type="submission" date="2020-02" db="EMBL/GenBank/DDBJ databases">
        <authorList>
            <person name="Ferguson B K."/>
        </authorList>
    </citation>
    <scope>NUCLEOTIDE SEQUENCE [LARGE SCALE GENOMIC DNA]</scope>
</reference>
<protein>
    <submittedName>
        <fullName evidence="1">Uncharacterized protein</fullName>
    </submittedName>
</protein>
<organism evidence="1 2">
    <name type="scientific">Nesidiocoris tenuis</name>
    <dbReference type="NCBI Taxonomy" id="355587"/>
    <lineage>
        <taxon>Eukaryota</taxon>
        <taxon>Metazoa</taxon>
        <taxon>Ecdysozoa</taxon>
        <taxon>Arthropoda</taxon>
        <taxon>Hexapoda</taxon>
        <taxon>Insecta</taxon>
        <taxon>Pterygota</taxon>
        <taxon>Neoptera</taxon>
        <taxon>Paraneoptera</taxon>
        <taxon>Hemiptera</taxon>
        <taxon>Heteroptera</taxon>
        <taxon>Panheteroptera</taxon>
        <taxon>Cimicomorpha</taxon>
        <taxon>Miridae</taxon>
        <taxon>Dicyphina</taxon>
        <taxon>Nesidiocoris</taxon>
    </lineage>
</organism>
<proteinExistence type="predicted"/>
<keyword evidence="2" id="KW-1185">Reference proteome</keyword>
<dbReference type="AlphaFoldDB" id="A0A6H5HPD6"/>
<name>A0A6H5HPD6_9HEMI</name>
<evidence type="ECO:0000313" key="2">
    <source>
        <dbReference type="Proteomes" id="UP000479000"/>
    </source>
</evidence>